<feature type="transmembrane region" description="Helical" evidence="1">
    <location>
        <begin position="21"/>
        <end position="39"/>
    </location>
</feature>
<feature type="transmembrane region" description="Helical" evidence="1">
    <location>
        <begin position="201"/>
        <end position="218"/>
    </location>
</feature>
<evidence type="ECO:0000313" key="2">
    <source>
        <dbReference type="EMBL" id="TKH07734.1"/>
    </source>
</evidence>
<proteinExistence type="predicted"/>
<evidence type="ECO:0000256" key="1">
    <source>
        <dbReference type="SAM" id="Phobius"/>
    </source>
</evidence>
<comment type="caution">
    <text evidence="2">The sequence shown here is derived from an EMBL/GenBank/DDBJ whole genome shotgun (WGS) entry which is preliminary data.</text>
</comment>
<feature type="transmembrane region" description="Helical" evidence="1">
    <location>
        <begin position="51"/>
        <end position="74"/>
    </location>
</feature>
<keyword evidence="1" id="KW-1133">Transmembrane helix</keyword>
<feature type="transmembrane region" description="Helical" evidence="1">
    <location>
        <begin position="95"/>
        <end position="117"/>
    </location>
</feature>
<evidence type="ECO:0000313" key="3">
    <source>
        <dbReference type="Proteomes" id="UP000309170"/>
    </source>
</evidence>
<reference evidence="2 3" key="1">
    <citation type="journal article" date="2019" name="Environ. Microbiol.">
        <title>An active ?-lactamase is a part of an orchestrated cell wall stress resistance network of Bacillus subtilis and related rhizosphere species.</title>
        <authorList>
            <person name="Bucher T."/>
            <person name="Keren-Paz A."/>
            <person name="Hausser J."/>
            <person name="Olender T."/>
            <person name="Cytryn E."/>
            <person name="Kolodkin-Gal I."/>
        </authorList>
    </citation>
    <scope>NUCLEOTIDE SEQUENCE [LARGE SCALE GENOMIC DNA]</scope>
    <source>
        <strain evidence="2 3">I4</strain>
    </source>
</reference>
<protein>
    <submittedName>
        <fullName evidence="2">ABC transporter permease</fullName>
    </submittedName>
</protein>
<dbReference type="Proteomes" id="UP000309170">
    <property type="component" value="Unassembled WGS sequence"/>
</dbReference>
<dbReference type="EMBL" id="SZNT01000472">
    <property type="protein sequence ID" value="TKH07734.1"/>
    <property type="molecule type" value="Genomic_DNA"/>
</dbReference>
<dbReference type="OrthoDB" id="9784784at2"/>
<dbReference type="Pfam" id="PF12730">
    <property type="entry name" value="ABC2_membrane_4"/>
    <property type="match status" value="1"/>
</dbReference>
<keyword evidence="1" id="KW-0472">Membrane</keyword>
<accession>A0A9X8ZDN7</accession>
<name>A0A9X8ZDN7_9BACI</name>
<gene>
    <name evidence="2" type="ORF">FC678_22315</name>
</gene>
<dbReference type="AlphaFoldDB" id="A0A9X8ZDN7"/>
<keyword evidence="1" id="KW-0812">Transmembrane</keyword>
<sequence length="227" mass="25937">MVKLMELEWRKLRQKMILSELIIYWGILMFLPLFFIKVVSAEFGQSYSTIIQLMMSMQLGFVLFGASLINQVVIDEYKNKTISLSFGYPISRKKLVMAKALFISLFVFLCTLVSFLLSGMTTYLLDQAFHIINGQPTAEDITTYFSKMIVHSLIVTLISLIPLFFFGIWKRETIPTVLCAIFLMQFQNFSFLLNVNLNTNIVNTVLCLLGVVSVYLSIKMVDSVGDI</sequence>
<feature type="transmembrane region" description="Helical" evidence="1">
    <location>
        <begin position="148"/>
        <end position="169"/>
    </location>
</feature>
<organism evidence="2 3">
    <name type="scientific">Peribacillus simplex</name>
    <dbReference type="NCBI Taxonomy" id="1478"/>
    <lineage>
        <taxon>Bacteria</taxon>
        <taxon>Bacillati</taxon>
        <taxon>Bacillota</taxon>
        <taxon>Bacilli</taxon>
        <taxon>Bacillales</taxon>
        <taxon>Bacillaceae</taxon>
        <taxon>Peribacillus</taxon>
    </lineage>
</organism>